<keyword evidence="3" id="KW-1185">Reference proteome</keyword>
<dbReference type="Proteomes" id="UP001498398">
    <property type="component" value="Unassembled WGS sequence"/>
</dbReference>
<comment type="caution">
    <text evidence="2">The sequence shown here is derived from an EMBL/GenBank/DDBJ whole genome shotgun (WGS) entry which is preliminary data.</text>
</comment>
<proteinExistence type="predicted"/>
<gene>
    <name evidence="2" type="ORF">VKT23_020026</name>
</gene>
<organism evidence="2 3">
    <name type="scientific">Marasmiellus scandens</name>
    <dbReference type="NCBI Taxonomy" id="2682957"/>
    <lineage>
        <taxon>Eukaryota</taxon>
        <taxon>Fungi</taxon>
        <taxon>Dikarya</taxon>
        <taxon>Basidiomycota</taxon>
        <taxon>Agaricomycotina</taxon>
        <taxon>Agaricomycetes</taxon>
        <taxon>Agaricomycetidae</taxon>
        <taxon>Agaricales</taxon>
        <taxon>Marasmiineae</taxon>
        <taxon>Omphalotaceae</taxon>
        <taxon>Marasmiellus</taxon>
    </lineage>
</organism>
<name>A0ABR1IK71_9AGAR</name>
<accession>A0ABR1IK71</accession>
<reference evidence="2 3" key="1">
    <citation type="submission" date="2024-01" db="EMBL/GenBank/DDBJ databases">
        <title>A draft genome for the cacao thread blight pathogen Marasmiellus scandens.</title>
        <authorList>
            <person name="Baruah I.K."/>
            <person name="Leung J."/>
            <person name="Bukari Y."/>
            <person name="Amoako-Attah I."/>
            <person name="Meinhardt L.W."/>
            <person name="Bailey B.A."/>
            <person name="Cohen S.P."/>
        </authorList>
    </citation>
    <scope>NUCLEOTIDE SEQUENCE [LARGE SCALE GENOMIC DNA]</scope>
    <source>
        <strain evidence="2 3">GH-19</strain>
    </source>
</reference>
<feature type="compositionally biased region" description="Polar residues" evidence="1">
    <location>
        <begin position="208"/>
        <end position="226"/>
    </location>
</feature>
<protein>
    <recommendedName>
        <fullName evidence="4">BED-type domain-containing protein</fullName>
    </recommendedName>
</protein>
<sequence>MTQQLQSRLEVDKDLTTKHIIAASRFNITFEVAANRDRLKVGRVSLTLRNVEDEIHRNHNKMKLWFPGLQAELQHAVAFCVDFEKKTISYGDSLPGFPPPNKVILDVQKWLKTRFKGSFLNLGNSLAHGVQQDTTHFVDQFNWFTTFVPDSKRTATPGNLLNKHSTPTVTVKPLLVNLLNCLEEIAFSDILNATEDDLDVAILDESQPDTPQSENDAVTEDQNASEGLSVLKTPLRLPAPQWRSTHLPPPLSQLLTQPTPAPSQKVSILSGSVFSVERTVASIGNDSSDTEGSLSKKARTSSTSFIAAGSIGISKSNRSEKAAREAADRGEFVPAARVRWKRKIRNVDPFAQFNERKLREARCSKCGKTVKTKTGTDLPRFEEH</sequence>
<dbReference type="EMBL" id="JBANRG010000117">
    <property type="protein sequence ID" value="KAK7434748.1"/>
    <property type="molecule type" value="Genomic_DNA"/>
</dbReference>
<evidence type="ECO:0000313" key="3">
    <source>
        <dbReference type="Proteomes" id="UP001498398"/>
    </source>
</evidence>
<evidence type="ECO:0000256" key="1">
    <source>
        <dbReference type="SAM" id="MobiDB-lite"/>
    </source>
</evidence>
<feature type="region of interest" description="Disordered" evidence="1">
    <location>
        <begin position="206"/>
        <end position="226"/>
    </location>
</feature>
<evidence type="ECO:0000313" key="2">
    <source>
        <dbReference type="EMBL" id="KAK7434748.1"/>
    </source>
</evidence>
<evidence type="ECO:0008006" key="4">
    <source>
        <dbReference type="Google" id="ProtNLM"/>
    </source>
</evidence>